<proteinExistence type="predicted"/>
<name>A0A835RMK5_VANPL</name>
<accession>A0A835RMK5</accession>
<keyword evidence="4" id="KW-1185">Reference proteome</keyword>
<dbReference type="EMBL" id="JADCNM010000003">
    <property type="protein sequence ID" value="KAG0490667.1"/>
    <property type="molecule type" value="Genomic_DNA"/>
</dbReference>
<gene>
    <name evidence="3" type="ORF">HPP92_007530</name>
    <name evidence="2" type="ORF">HPP92_007754</name>
</gene>
<feature type="compositionally biased region" description="Basic and acidic residues" evidence="1">
    <location>
        <begin position="1"/>
        <end position="15"/>
    </location>
</feature>
<comment type="caution">
    <text evidence="2">The sequence shown here is derived from an EMBL/GenBank/DDBJ whole genome shotgun (WGS) entry which is preliminary data.</text>
</comment>
<feature type="region of interest" description="Disordered" evidence="1">
    <location>
        <begin position="1"/>
        <end position="49"/>
    </location>
</feature>
<evidence type="ECO:0000313" key="4">
    <source>
        <dbReference type="Proteomes" id="UP000636800"/>
    </source>
</evidence>
<dbReference type="Proteomes" id="UP000636800">
    <property type="component" value="Chromosome 3"/>
</dbReference>
<evidence type="ECO:0000313" key="3">
    <source>
        <dbReference type="EMBL" id="KAG0490667.1"/>
    </source>
</evidence>
<dbReference type="Proteomes" id="UP000639772">
    <property type="component" value="Chromosome 3"/>
</dbReference>
<organism evidence="2 4">
    <name type="scientific">Vanilla planifolia</name>
    <name type="common">Vanilla</name>
    <dbReference type="NCBI Taxonomy" id="51239"/>
    <lineage>
        <taxon>Eukaryota</taxon>
        <taxon>Viridiplantae</taxon>
        <taxon>Streptophyta</taxon>
        <taxon>Embryophyta</taxon>
        <taxon>Tracheophyta</taxon>
        <taxon>Spermatophyta</taxon>
        <taxon>Magnoliopsida</taxon>
        <taxon>Liliopsida</taxon>
        <taxon>Asparagales</taxon>
        <taxon>Orchidaceae</taxon>
        <taxon>Vanilloideae</taxon>
        <taxon>Vanilleae</taxon>
        <taxon>Vanilla</taxon>
    </lineage>
</organism>
<protein>
    <submittedName>
        <fullName evidence="2">Uncharacterized protein</fullName>
    </submittedName>
</protein>
<sequence length="49" mass="5727">MEVRAKGRRARVEKWARKKLPSANRQRRKRSDAEDNLLGGSFTRIKSNT</sequence>
<feature type="compositionally biased region" description="Basic residues" evidence="1">
    <location>
        <begin position="16"/>
        <end position="30"/>
    </location>
</feature>
<dbReference type="AlphaFoldDB" id="A0A835RMK5"/>
<dbReference type="EMBL" id="JADCNL010000003">
    <property type="protein sequence ID" value="KAG0488943.1"/>
    <property type="molecule type" value="Genomic_DNA"/>
</dbReference>
<evidence type="ECO:0000256" key="1">
    <source>
        <dbReference type="SAM" id="MobiDB-lite"/>
    </source>
</evidence>
<evidence type="ECO:0000313" key="2">
    <source>
        <dbReference type="EMBL" id="KAG0488943.1"/>
    </source>
</evidence>
<reference evidence="4 5" key="1">
    <citation type="journal article" date="2020" name="Nat. Food">
        <title>A phased Vanilla planifolia genome enables genetic improvement of flavour and production.</title>
        <authorList>
            <person name="Hasing T."/>
            <person name="Tang H."/>
            <person name="Brym M."/>
            <person name="Khazi F."/>
            <person name="Huang T."/>
            <person name="Chambers A.H."/>
        </authorList>
    </citation>
    <scope>NUCLEOTIDE SEQUENCE [LARGE SCALE GENOMIC DNA]</scope>
    <source>
        <tissue evidence="2">Leaf</tissue>
    </source>
</reference>
<evidence type="ECO:0000313" key="5">
    <source>
        <dbReference type="Proteomes" id="UP000639772"/>
    </source>
</evidence>